<comment type="caution">
    <text evidence="3">The sequence shown here is derived from an EMBL/GenBank/DDBJ whole genome shotgun (WGS) entry which is preliminary data.</text>
</comment>
<dbReference type="AlphaFoldDB" id="A0A841LAI4"/>
<evidence type="ECO:0000259" key="2">
    <source>
        <dbReference type="Pfam" id="PF06724"/>
    </source>
</evidence>
<dbReference type="EMBL" id="JACIIV010000006">
    <property type="protein sequence ID" value="MBB6226825.1"/>
    <property type="molecule type" value="Genomic_DNA"/>
</dbReference>
<name>A0A841LAI4_9SPHN</name>
<gene>
    <name evidence="3" type="ORF">FHS79_000987</name>
</gene>
<feature type="transmembrane region" description="Helical" evidence="1">
    <location>
        <begin position="233"/>
        <end position="252"/>
    </location>
</feature>
<feature type="transmembrane region" description="Helical" evidence="1">
    <location>
        <begin position="148"/>
        <end position="166"/>
    </location>
</feature>
<keyword evidence="1" id="KW-1133">Transmembrane helix</keyword>
<dbReference type="Proteomes" id="UP000538147">
    <property type="component" value="Unassembled WGS sequence"/>
</dbReference>
<feature type="domain" description="DUF1206" evidence="2">
    <location>
        <begin position="19"/>
        <end position="78"/>
    </location>
</feature>
<feature type="transmembrane region" description="Helical" evidence="1">
    <location>
        <begin position="20"/>
        <end position="37"/>
    </location>
</feature>
<keyword evidence="4" id="KW-1185">Reference proteome</keyword>
<protein>
    <recommendedName>
        <fullName evidence="2">DUF1206 domain-containing protein</fullName>
    </recommendedName>
</protein>
<accession>A0A841LAI4</accession>
<dbReference type="InterPro" id="IPR009597">
    <property type="entry name" value="DUF1206"/>
</dbReference>
<feature type="transmembrane region" description="Helical" evidence="1">
    <location>
        <begin position="91"/>
        <end position="110"/>
    </location>
</feature>
<feature type="transmembrane region" description="Helical" evidence="1">
    <location>
        <begin position="195"/>
        <end position="213"/>
    </location>
</feature>
<evidence type="ECO:0000313" key="3">
    <source>
        <dbReference type="EMBL" id="MBB6226825.1"/>
    </source>
</evidence>
<keyword evidence="1" id="KW-0812">Transmembrane</keyword>
<feature type="domain" description="DUF1206" evidence="2">
    <location>
        <begin position="194"/>
        <end position="257"/>
    </location>
</feature>
<dbReference type="Pfam" id="PF06724">
    <property type="entry name" value="DUF1206"/>
    <property type="match status" value="3"/>
</dbReference>
<organism evidence="3 4">
    <name type="scientific">Polymorphobacter multimanifer</name>
    <dbReference type="NCBI Taxonomy" id="1070431"/>
    <lineage>
        <taxon>Bacteria</taxon>
        <taxon>Pseudomonadati</taxon>
        <taxon>Pseudomonadota</taxon>
        <taxon>Alphaproteobacteria</taxon>
        <taxon>Sphingomonadales</taxon>
        <taxon>Sphingosinicellaceae</taxon>
        <taxon>Polymorphobacter</taxon>
    </lineage>
</organism>
<evidence type="ECO:0000313" key="4">
    <source>
        <dbReference type="Proteomes" id="UP000538147"/>
    </source>
</evidence>
<feature type="domain" description="DUF1206" evidence="2">
    <location>
        <begin position="95"/>
        <end position="170"/>
    </location>
</feature>
<sequence>MNGTAMNGIGKMEAATRMGFAARGIMYLLIAFLALWWGRAEDGPDALKLLDSGAGRAILAVMALGFFAYGIWRLAEVFIDSEGHGSKAKGLAVRAGGTVSGIIHLGLGVYTARLAAGQPAGASGGGSGGGGGTEEGAATALSLPGGEWLLMLAAAALLGTAVVNLVKAIKGSFLKQLDSRAAAQDWVKWAGRGGYAARGVVFAIMAWFFWKAGAAASAEQAGGLGEALGWLTGWPRMAVAIGLGLFGIFSLVEARYRRINDPKVLARLQNAGRRLTP</sequence>
<dbReference type="RefSeq" id="WP_184196275.1">
    <property type="nucleotide sequence ID" value="NZ_BMOX01000001.1"/>
</dbReference>
<proteinExistence type="predicted"/>
<keyword evidence="1" id="KW-0472">Membrane</keyword>
<reference evidence="3 4" key="1">
    <citation type="submission" date="2020-08" db="EMBL/GenBank/DDBJ databases">
        <title>Genomic Encyclopedia of Type Strains, Phase IV (KMG-IV): sequencing the most valuable type-strain genomes for metagenomic binning, comparative biology and taxonomic classification.</title>
        <authorList>
            <person name="Goeker M."/>
        </authorList>
    </citation>
    <scope>NUCLEOTIDE SEQUENCE [LARGE SCALE GENOMIC DNA]</scope>
    <source>
        <strain evidence="3 4">DSM 102189</strain>
    </source>
</reference>
<feature type="transmembrane region" description="Helical" evidence="1">
    <location>
        <begin position="57"/>
        <end position="79"/>
    </location>
</feature>
<evidence type="ECO:0000256" key="1">
    <source>
        <dbReference type="SAM" id="Phobius"/>
    </source>
</evidence>